<organism evidence="2 3">
    <name type="scientific">Daphnia galeata</name>
    <dbReference type="NCBI Taxonomy" id="27404"/>
    <lineage>
        <taxon>Eukaryota</taxon>
        <taxon>Metazoa</taxon>
        <taxon>Ecdysozoa</taxon>
        <taxon>Arthropoda</taxon>
        <taxon>Crustacea</taxon>
        <taxon>Branchiopoda</taxon>
        <taxon>Diplostraca</taxon>
        <taxon>Cladocera</taxon>
        <taxon>Anomopoda</taxon>
        <taxon>Daphniidae</taxon>
        <taxon>Daphnia</taxon>
    </lineage>
</organism>
<feature type="domain" description="FAS1" evidence="1">
    <location>
        <begin position="1"/>
        <end position="92"/>
    </location>
</feature>
<accession>A0A8J2RFH5</accession>
<evidence type="ECO:0000259" key="1">
    <source>
        <dbReference type="PROSITE" id="PS50213"/>
    </source>
</evidence>
<dbReference type="Proteomes" id="UP000789390">
    <property type="component" value="Unassembled WGS sequence"/>
</dbReference>
<protein>
    <recommendedName>
        <fullName evidence="1">FAS1 domain-containing protein</fullName>
    </recommendedName>
</protein>
<dbReference type="InterPro" id="IPR036378">
    <property type="entry name" value="FAS1_dom_sf"/>
</dbReference>
<dbReference type="InterPro" id="IPR000782">
    <property type="entry name" value="FAS1_domain"/>
</dbReference>
<dbReference type="Gene3D" id="2.30.180.10">
    <property type="entry name" value="FAS1 domain"/>
    <property type="match status" value="1"/>
</dbReference>
<evidence type="ECO:0000313" key="3">
    <source>
        <dbReference type="Proteomes" id="UP000789390"/>
    </source>
</evidence>
<reference evidence="2" key="1">
    <citation type="submission" date="2021-11" db="EMBL/GenBank/DDBJ databases">
        <authorList>
            <person name="Schell T."/>
        </authorList>
    </citation>
    <scope>NUCLEOTIDE SEQUENCE</scope>
    <source>
        <strain evidence="2">M5</strain>
    </source>
</reference>
<proteinExistence type="predicted"/>
<sequence length="110" mass="12589">MTIIPYTALLDAILQEMRSSQEKAQTAIIYHATQVRVLTNKIKDSEIIMSLDEENPIRLSVYRKAIGVEYAVIEKTDMEGQNGVIHIINRFMIPANISSGDLRRHEENFK</sequence>
<keyword evidence="3" id="KW-1185">Reference proteome</keyword>
<dbReference type="Pfam" id="PF02469">
    <property type="entry name" value="Fasciclin"/>
    <property type="match status" value="1"/>
</dbReference>
<evidence type="ECO:0000313" key="2">
    <source>
        <dbReference type="EMBL" id="CAH0101065.1"/>
    </source>
</evidence>
<dbReference type="EMBL" id="CAKKLH010000050">
    <property type="protein sequence ID" value="CAH0101065.1"/>
    <property type="molecule type" value="Genomic_DNA"/>
</dbReference>
<dbReference type="AlphaFoldDB" id="A0A8J2RFH5"/>
<dbReference type="PROSITE" id="PS50213">
    <property type="entry name" value="FAS1"/>
    <property type="match status" value="1"/>
</dbReference>
<gene>
    <name evidence="2" type="ORF">DGAL_LOCUS3365</name>
</gene>
<comment type="caution">
    <text evidence="2">The sequence shown here is derived from an EMBL/GenBank/DDBJ whole genome shotgun (WGS) entry which is preliminary data.</text>
</comment>
<dbReference type="OrthoDB" id="286301at2759"/>
<name>A0A8J2RFH5_9CRUS</name>
<dbReference type="SUPFAM" id="SSF82153">
    <property type="entry name" value="FAS1 domain"/>
    <property type="match status" value="1"/>
</dbReference>